<evidence type="ECO:0000313" key="2">
    <source>
        <dbReference type="EMBL" id="CAI8056435.1"/>
    </source>
</evidence>
<feature type="region of interest" description="Disordered" evidence="1">
    <location>
        <begin position="18"/>
        <end position="40"/>
    </location>
</feature>
<gene>
    <name evidence="2" type="ORF">GBAR_LOCUS30751</name>
</gene>
<dbReference type="AlphaFoldDB" id="A0AA35TXR8"/>
<name>A0AA35TXR8_GEOBA</name>
<reference evidence="2" key="1">
    <citation type="submission" date="2023-03" db="EMBL/GenBank/DDBJ databases">
        <authorList>
            <person name="Steffen K."/>
            <person name="Cardenas P."/>
        </authorList>
    </citation>
    <scope>NUCLEOTIDE SEQUENCE</scope>
</reference>
<dbReference type="EMBL" id="CASHTH010004352">
    <property type="protein sequence ID" value="CAI8056435.1"/>
    <property type="molecule type" value="Genomic_DNA"/>
</dbReference>
<keyword evidence="3" id="KW-1185">Reference proteome</keyword>
<dbReference type="Proteomes" id="UP001174909">
    <property type="component" value="Unassembled WGS sequence"/>
</dbReference>
<evidence type="ECO:0000256" key="1">
    <source>
        <dbReference type="SAM" id="MobiDB-lite"/>
    </source>
</evidence>
<sequence>MREASSINALFVREEKPKVRRVTPPKRAQLVQKKTRDASQQRLKILTSNAPVSSRGVVSAAEPAPFQQFDNNDLVEPIGPTATSVEFDDVPRVQKVIERPFVKQEKVETRYKSS</sequence>
<protein>
    <submittedName>
        <fullName evidence="2">Uncharacterized protein</fullName>
    </submittedName>
</protein>
<proteinExistence type="predicted"/>
<evidence type="ECO:0000313" key="3">
    <source>
        <dbReference type="Proteomes" id="UP001174909"/>
    </source>
</evidence>
<organism evidence="2 3">
    <name type="scientific">Geodia barretti</name>
    <name type="common">Barrett's horny sponge</name>
    <dbReference type="NCBI Taxonomy" id="519541"/>
    <lineage>
        <taxon>Eukaryota</taxon>
        <taxon>Metazoa</taxon>
        <taxon>Porifera</taxon>
        <taxon>Demospongiae</taxon>
        <taxon>Heteroscleromorpha</taxon>
        <taxon>Tetractinellida</taxon>
        <taxon>Astrophorina</taxon>
        <taxon>Geodiidae</taxon>
        <taxon>Geodia</taxon>
    </lineage>
</organism>
<comment type="caution">
    <text evidence="2">The sequence shown here is derived from an EMBL/GenBank/DDBJ whole genome shotgun (WGS) entry which is preliminary data.</text>
</comment>
<accession>A0AA35TXR8</accession>